<dbReference type="VEuPathDB" id="FungiDB:RhiirA1_466364"/>
<name>A0A2N0RE66_9GLOM</name>
<proteinExistence type="predicted"/>
<gene>
    <name evidence="1" type="ORF">RhiirA1_466364</name>
</gene>
<reference evidence="1 2" key="2">
    <citation type="submission" date="2017-10" db="EMBL/GenBank/DDBJ databases">
        <title>Genome analyses suggest a sexual origin of heterokaryosis in a supposedly ancient asexual fungus.</title>
        <authorList>
            <person name="Corradi N."/>
            <person name="Sedzielewska K."/>
            <person name="Noel J."/>
            <person name="Charron P."/>
            <person name="Farinelli L."/>
            <person name="Marton T."/>
            <person name="Kruger M."/>
            <person name="Pelin A."/>
            <person name="Brachmann A."/>
            <person name="Corradi N."/>
        </authorList>
    </citation>
    <scope>NUCLEOTIDE SEQUENCE [LARGE SCALE GENOMIC DNA]</scope>
    <source>
        <strain evidence="1 2">A1</strain>
    </source>
</reference>
<accession>A0A2N0RE66</accession>
<comment type="caution">
    <text evidence="1">The sequence shown here is derived from an EMBL/GenBank/DDBJ whole genome shotgun (WGS) entry which is preliminary data.</text>
</comment>
<evidence type="ECO:0000313" key="2">
    <source>
        <dbReference type="Proteomes" id="UP000232688"/>
    </source>
</evidence>
<dbReference type="AlphaFoldDB" id="A0A2N0RE66"/>
<dbReference type="EMBL" id="LLXH01000967">
    <property type="protein sequence ID" value="PKC61566.1"/>
    <property type="molecule type" value="Genomic_DNA"/>
</dbReference>
<sequence>MGNTIKLTTDLKGIPVRWFPASWTLQEMTMATLWVDHKPTEFLTKCGTSLFKLFKQVKEEGNLWPILRIGRPHLRP</sequence>
<organism evidence="1 2">
    <name type="scientific">Rhizophagus irregularis</name>
    <dbReference type="NCBI Taxonomy" id="588596"/>
    <lineage>
        <taxon>Eukaryota</taxon>
        <taxon>Fungi</taxon>
        <taxon>Fungi incertae sedis</taxon>
        <taxon>Mucoromycota</taxon>
        <taxon>Glomeromycotina</taxon>
        <taxon>Glomeromycetes</taxon>
        <taxon>Glomerales</taxon>
        <taxon>Glomeraceae</taxon>
        <taxon>Rhizophagus</taxon>
    </lineage>
</organism>
<protein>
    <submittedName>
        <fullName evidence="1">Uncharacterized protein</fullName>
    </submittedName>
</protein>
<evidence type="ECO:0000313" key="1">
    <source>
        <dbReference type="EMBL" id="PKC61566.1"/>
    </source>
</evidence>
<dbReference type="Proteomes" id="UP000232688">
    <property type="component" value="Unassembled WGS sequence"/>
</dbReference>
<reference evidence="1 2" key="1">
    <citation type="submission" date="2017-10" db="EMBL/GenBank/DDBJ databases">
        <title>Extensive intraspecific genome diversity in a model arbuscular mycorrhizal fungus.</title>
        <authorList>
            <person name="Chen E.C.H."/>
            <person name="Morin E."/>
            <person name="Baudet D."/>
            <person name="Noel J."/>
            <person name="Ndikumana S."/>
            <person name="Charron P."/>
            <person name="St-Onge C."/>
            <person name="Giorgi J."/>
            <person name="Grigoriev I.V."/>
            <person name="Roux C."/>
            <person name="Martin F.M."/>
            <person name="Corradi N."/>
        </authorList>
    </citation>
    <scope>NUCLEOTIDE SEQUENCE [LARGE SCALE GENOMIC DNA]</scope>
    <source>
        <strain evidence="1 2">A1</strain>
    </source>
</reference>